<dbReference type="CDD" id="cd07043">
    <property type="entry name" value="STAS_anti-anti-sigma_factors"/>
    <property type="match status" value="1"/>
</dbReference>
<proteinExistence type="inferred from homology"/>
<evidence type="ECO:0000256" key="1">
    <source>
        <dbReference type="ARBA" id="ARBA00009013"/>
    </source>
</evidence>
<dbReference type="EMBL" id="JADQDN010000001">
    <property type="protein sequence ID" value="MBF9194656.1"/>
    <property type="molecule type" value="Genomic_DNA"/>
</dbReference>
<feature type="domain" description="STAS" evidence="4">
    <location>
        <begin position="8"/>
        <end position="109"/>
    </location>
</feature>
<comment type="caution">
    <text evidence="5">The sequence shown here is derived from an EMBL/GenBank/DDBJ whole genome shotgun (WGS) entry which is preliminary data.</text>
</comment>
<dbReference type="InterPro" id="IPR036513">
    <property type="entry name" value="STAS_dom_sf"/>
</dbReference>
<dbReference type="InterPro" id="IPR003658">
    <property type="entry name" value="Anti-sigma_ant"/>
</dbReference>
<evidence type="ECO:0000256" key="3">
    <source>
        <dbReference type="SAM" id="MobiDB-lite"/>
    </source>
</evidence>
<evidence type="ECO:0000256" key="2">
    <source>
        <dbReference type="RuleBase" id="RU003749"/>
    </source>
</evidence>
<dbReference type="Gene3D" id="3.30.750.24">
    <property type="entry name" value="STAS domain"/>
    <property type="match status" value="1"/>
</dbReference>
<feature type="region of interest" description="Disordered" evidence="3">
    <location>
        <begin position="132"/>
        <end position="172"/>
    </location>
</feature>
<reference evidence="5 6" key="1">
    <citation type="submission" date="2020-11" db="EMBL/GenBank/DDBJ databases">
        <authorList>
            <person name="Kim M.K."/>
        </authorList>
    </citation>
    <scope>NUCLEOTIDE SEQUENCE [LARGE SCALE GENOMIC DNA]</scope>
    <source>
        <strain evidence="5 6">BT290</strain>
    </source>
</reference>
<protein>
    <recommendedName>
        <fullName evidence="2">Anti-sigma factor antagonist</fullName>
    </recommendedName>
</protein>
<dbReference type="Proteomes" id="UP000611708">
    <property type="component" value="Unassembled WGS sequence"/>
</dbReference>
<organism evidence="5 6">
    <name type="scientific">Microvirga terrestris</name>
    <dbReference type="NCBI Taxonomy" id="2791024"/>
    <lineage>
        <taxon>Bacteria</taxon>
        <taxon>Pseudomonadati</taxon>
        <taxon>Pseudomonadota</taxon>
        <taxon>Alphaproteobacteria</taxon>
        <taxon>Hyphomicrobiales</taxon>
        <taxon>Methylobacteriaceae</taxon>
        <taxon>Microvirga</taxon>
    </lineage>
</organism>
<dbReference type="InterPro" id="IPR002645">
    <property type="entry name" value="STAS_dom"/>
</dbReference>
<sequence>MDVDSRGQGLAVVNLQGRLDAAAAPTFKHQIVEAISQGNVRLALHIAHVSFMDSTGLGAMVSALKAARKASGDISIIAPSAQVQKLLRLTAMDRVFKVLGSEEEALQVSGTGQLERLVAMARSCGWSQDSIHDSIVRKEDNETTPPKPANDSGREQKDAACQNKVSARPLSL</sequence>
<dbReference type="PANTHER" id="PTHR33495">
    <property type="entry name" value="ANTI-SIGMA FACTOR ANTAGONIST TM_1081-RELATED-RELATED"/>
    <property type="match status" value="1"/>
</dbReference>
<evidence type="ECO:0000313" key="6">
    <source>
        <dbReference type="Proteomes" id="UP000611708"/>
    </source>
</evidence>
<name>A0ABS0HN14_9HYPH</name>
<dbReference type="PANTHER" id="PTHR33495:SF2">
    <property type="entry name" value="ANTI-SIGMA FACTOR ANTAGONIST TM_1081-RELATED"/>
    <property type="match status" value="1"/>
</dbReference>
<comment type="similarity">
    <text evidence="1 2">Belongs to the anti-sigma-factor antagonist family.</text>
</comment>
<accession>A0ABS0HN14</accession>
<keyword evidence="6" id="KW-1185">Reference proteome</keyword>
<dbReference type="PROSITE" id="PS50801">
    <property type="entry name" value="STAS"/>
    <property type="match status" value="1"/>
</dbReference>
<feature type="compositionally biased region" description="Basic and acidic residues" evidence="3">
    <location>
        <begin position="132"/>
        <end position="141"/>
    </location>
</feature>
<evidence type="ECO:0000259" key="4">
    <source>
        <dbReference type="PROSITE" id="PS50801"/>
    </source>
</evidence>
<dbReference type="SUPFAM" id="SSF52091">
    <property type="entry name" value="SpoIIaa-like"/>
    <property type="match status" value="1"/>
</dbReference>
<gene>
    <name evidence="5" type="ORF">I2H36_01280</name>
</gene>
<evidence type="ECO:0000313" key="5">
    <source>
        <dbReference type="EMBL" id="MBF9194656.1"/>
    </source>
</evidence>
<dbReference type="NCBIfam" id="TIGR00377">
    <property type="entry name" value="ant_ant_sig"/>
    <property type="match status" value="1"/>
</dbReference>
<dbReference type="Pfam" id="PF01740">
    <property type="entry name" value="STAS"/>
    <property type="match status" value="1"/>
</dbReference>